<feature type="transmembrane region" description="Helical" evidence="1">
    <location>
        <begin position="247"/>
        <end position="265"/>
    </location>
</feature>
<dbReference type="EMBL" id="JAUQSZ010000002">
    <property type="protein sequence ID" value="MDO7841632.1"/>
    <property type="molecule type" value="Genomic_DNA"/>
</dbReference>
<accession>A0ABT8ZVM8</accession>
<evidence type="ECO:0000256" key="1">
    <source>
        <dbReference type="SAM" id="Phobius"/>
    </source>
</evidence>
<proteinExistence type="predicted"/>
<evidence type="ECO:0000313" key="3">
    <source>
        <dbReference type="Proteomes" id="UP001176468"/>
    </source>
</evidence>
<dbReference type="Proteomes" id="UP001176468">
    <property type="component" value="Unassembled WGS sequence"/>
</dbReference>
<dbReference type="RefSeq" id="WP_304560073.1">
    <property type="nucleotide sequence ID" value="NZ_JAUQSZ010000002.1"/>
</dbReference>
<name>A0ABT8ZVM8_9SPHN</name>
<gene>
    <name evidence="2" type="ORF">Q5H94_04790</name>
</gene>
<organism evidence="2 3">
    <name type="scientific">Sphingomonas immobilis</name>
    <dbReference type="NCBI Taxonomy" id="3063997"/>
    <lineage>
        <taxon>Bacteria</taxon>
        <taxon>Pseudomonadati</taxon>
        <taxon>Pseudomonadota</taxon>
        <taxon>Alphaproteobacteria</taxon>
        <taxon>Sphingomonadales</taxon>
        <taxon>Sphingomonadaceae</taxon>
        <taxon>Sphingomonas</taxon>
    </lineage>
</organism>
<evidence type="ECO:0000313" key="2">
    <source>
        <dbReference type="EMBL" id="MDO7841632.1"/>
    </source>
</evidence>
<protein>
    <submittedName>
        <fullName evidence="2">Uncharacterized protein</fullName>
    </submittedName>
</protein>
<feature type="transmembrane region" description="Helical" evidence="1">
    <location>
        <begin position="198"/>
        <end position="227"/>
    </location>
</feature>
<keyword evidence="1" id="KW-0812">Transmembrane</keyword>
<comment type="caution">
    <text evidence="2">The sequence shown here is derived from an EMBL/GenBank/DDBJ whole genome shotgun (WGS) entry which is preliminary data.</text>
</comment>
<sequence>MATTLNFLNQNWVGVLLGVVALFYALYEGNRRRGPRLVYQYLGQKLLGGSVDLLPTGLEVTFSGAAVPRLSLTRLVVWNSGAGPLRGTDIPSHDPLTLKFHGEAKILLAEISRITRDVTKFQIGYEAGISDSVTVNFDFLDPGDGALLSIWHTSTKSIPEFNGTIIGQKDGPVSYGRFIWRGRDVARRGSIFSRTFSMIIDIVFGSPFFLPIMLIAMGTFIAFSTGYEGYTGVRLLSLEKDSDIAKFWTPAILSAVNICAGIWAVNKIRRKFPRKLTPEDFGSPKIEGGN</sequence>
<keyword evidence="1" id="KW-0472">Membrane</keyword>
<reference evidence="2" key="1">
    <citation type="submission" date="2023-07" db="EMBL/GenBank/DDBJ databases">
        <authorList>
            <person name="Kim M.K."/>
        </authorList>
    </citation>
    <scope>NUCLEOTIDE SEQUENCE</scope>
    <source>
        <strain evidence="2">CA1-15</strain>
    </source>
</reference>
<keyword evidence="3" id="KW-1185">Reference proteome</keyword>
<feature type="transmembrane region" description="Helical" evidence="1">
    <location>
        <begin position="12"/>
        <end position="27"/>
    </location>
</feature>
<keyword evidence="1" id="KW-1133">Transmembrane helix</keyword>